<name>A0A8X6T705_NEPPI</name>
<proteinExistence type="predicted"/>
<comment type="caution">
    <text evidence="1">The sequence shown here is derived from an EMBL/GenBank/DDBJ whole genome shotgun (WGS) entry which is preliminary data.</text>
</comment>
<dbReference type="Proteomes" id="UP000887013">
    <property type="component" value="Unassembled WGS sequence"/>
</dbReference>
<accession>A0A8X6T705</accession>
<keyword evidence="2" id="KW-1185">Reference proteome</keyword>
<organism evidence="1 2">
    <name type="scientific">Nephila pilipes</name>
    <name type="common">Giant wood spider</name>
    <name type="synonym">Nephila maculata</name>
    <dbReference type="NCBI Taxonomy" id="299642"/>
    <lineage>
        <taxon>Eukaryota</taxon>
        <taxon>Metazoa</taxon>
        <taxon>Ecdysozoa</taxon>
        <taxon>Arthropoda</taxon>
        <taxon>Chelicerata</taxon>
        <taxon>Arachnida</taxon>
        <taxon>Araneae</taxon>
        <taxon>Araneomorphae</taxon>
        <taxon>Entelegynae</taxon>
        <taxon>Araneoidea</taxon>
        <taxon>Nephilidae</taxon>
        <taxon>Nephila</taxon>
    </lineage>
</organism>
<protein>
    <submittedName>
        <fullName evidence="1">Uncharacterized protein</fullName>
    </submittedName>
</protein>
<gene>
    <name evidence="1" type="ORF">NPIL_332431</name>
</gene>
<dbReference type="EMBL" id="BMAW01051049">
    <property type="protein sequence ID" value="GFS78335.1"/>
    <property type="molecule type" value="Genomic_DNA"/>
</dbReference>
<sequence length="228" mass="25262">MADACAVSYTAWHVPAVERRGDTICRNSYHAVVATNTILWRRSMRCVIANSVTLAPRSRSVICNISYLLGACRADVAARHTCQILAASRYSSRSTVDRRCAVPRRHMSSHTPVTLQPYSGSMFDNSCTRCYLDAARYMARYGLLAATPYIAHSAPFISLRSTAATRAPLDVAGRVRRVDGRCVVRGDGRERVQHVGVMVITTSACLVTDKPTPCCDRRVVFCMLYCLY</sequence>
<evidence type="ECO:0000313" key="1">
    <source>
        <dbReference type="EMBL" id="GFS78335.1"/>
    </source>
</evidence>
<dbReference type="AlphaFoldDB" id="A0A8X6T705"/>
<evidence type="ECO:0000313" key="2">
    <source>
        <dbReference type="Proteomes" id="UP000887013"/>
    </source>
</evidence>
<reference evidence="1" key="1">
    <citation type="submission" date="2020-08" db="EMBL/GenBank/DDBJ databases">
        <title>Multicomponent nature underlies the extraordinary mechanical properties of spider dragline silk.</title>
        <authorList>
            <person name="Kono N."/>
            <person name="Nakamura H."/>
            <person name="Mori M."/>
            <person name="Yoshida Y."/>
            <person name="Ohtoshi R."/>
            <person name="Malay A.D."/>
            <person name="Moran D.A.P."/>
            <person name="Tomita M."/>
            <person name="Numata K."/>
            <person name="Arakawa K."/>
        </authorList>
    </citation>
    <scope>NUCLEOTIDE SEQUENCE</scope>
</reference>